<evidence type="ECO:0000313" key="2">
    <source>
        <dbReference type="EMBL" id="MFJ5428971.1"/>
    </source>
</evidence>
<dbReference type="NCBIfam" id="TIGR01715">
    <property type="entry name" value="phage_lam_T"/>
    <property type="match status" value="1"/>
</dbReference>
<dbReference type="RefSeq" id="WP_400395136.1">
    <property type="nucleotide sequence ID" value="NZ_JBIXLL010000003.1"/>
</dbReference>
<reference evidence="2 3" key="1">
    <citation type="submission" date="2024-10" db="EMBL/GenBank/DDBJ databases">
        <authorList>
            <person name="Lu C.-H."/>
        </authorList>
    </citation>
    <scope>NUCLEOTIDE SEQUENCE [LARGE SCALE GENOMIC DNA]</scope>
    <source>
        <strain evidence="2 3">22ZTDG03-2</strain>
    </source>
</reference>
<comment type="caution">
    <text evidence="2">The sequence shown here is derived from an EMBL/GenBank/DDBJ whole genome shotgun (WGS) entry which is preliminary data.</text>
</comment>
<name>A0ABW8G958_9GAMM</name>
<sequence>MRLAREFKRSDWKVMLSEMSSSELSDWFVFFSDNYFSDDLLDAEFSMLRATVMILAGNKNVSVEELSLLHGQPSSVDATDEEMMAIGEGLFGGMRYGPASG</sequence>
<dbReference type="Proteomes" id="UP001617689">
    <property type="component" value="Unassembled WGS sequence"/>
</dbReference>
<feature type="domain" description="Minor tail T" evidence="1">
    <location>
        <begin position="20"/>
        <end position="94"/>
    </location>
</feature>
<accession>A0ABW8G958</accession>
<dbReference type="Pfam" id="PF06223">
    <property type="entry name" value="Phage_tail_T"/>
    <property type="match status" value="1"/>
</dbReference>
<keyword evidence="3" id="KW-1185">Reference proteome</keyword>
<proteinExistence type="predicted"/>
<dbReference type="EMBL" id="JBIXLL010000003">
    <property type="protein sequence ID" value="MFJ5428971.1"/>
    <property type="molecule type" value="Genomic_DNA"/>
</dbReference>
<evidence type="ECO:0000313" key="3">
    <source>
        <dbReference type="Proteomes" id="UP001617689"/>
    </source>
</evidence>
<protein>
    <submittedName>
        <fullName evidence="2">Phage tail assembly protein T</fullName>
    </submittedName>
</protein>
<dbReference type="InterPro" id="IPR009350">
    <property type="entry name" value="Phage_tail_T"/>
</dbReference>
<gene>
    <name evidence="2" type="ORF">ACIPUP_07370</name>
</gene>
<evidence type="ECO:0000259" key="1">
    <source>
        <dbReference type="Pfam" id="PF06223"/>
    </source>
</evidence>
<organism evidence="2 3">
    <name type="scientific">Pectobacterium actinidiae</name>
    <dbReference type="NCBI Taxonomy" id="1507808"/>
    <lineage>
        <taxon>Bacteria</taxon>
        <taxon>Pseudomonadati</taxon>
        <taxon>Pseudomonadota</taxon>
        <taxon>Gammaproteobacteria</taxon>
        <taxon>Enterobacterales</taxon>
        <taxon>Pectobacteriaceae</taxon>
        <taxon>Pectobacterium</taxon>
    </lineage>
</organism>